<proteinExistence type="predicted"/>
<reference evidence="2 3" key="1">
    <citation type="submission" date="2018-01" db="EMBL/GenBank/DDBJ databases">
        <title>Draft genome sequence of Sphaerisporangium sp. 7K107.</title>
        <authorList>
            <person name="Sahin N."/>
            <person name="Saygin H."/>
            <person name="Ay H."/>
        </authorList>
    </citation>
    <scope>NUCLEOTIDE SEQUENCE [LARGE SCALE GENOMIC DNA]</scope>
    <source>
        <strain evidence="2 3">7K107</strain>
    </source>
</reference>
<dbReference type="Gene3D" id="3.40.50.1820">
    <property type="entry name" value="alpha/beta hydrolase"/>
    <property type="match status" value="1"/>
</dbReference>
<dbReference type="RefSeq" id="WP_111169351.1">
    <property type="nucleotide sequence ID" value="NZ_POUA01000184.1"/>
</dbReference>
<dbReference type="GO" id="GO:0006508">
    <property type="term" value="P:proteolysis"/>
    <property type="evidence" value="ECO:0007669"/>
    <property type="project" value="InterPro"/>
</dbReference>
<dbReference type="Proteomes" id="UP000248544">
    <property type="component" value="Unassembled WGS sequence"/>
</dbReference>
<accession>A0A2W2GTY2</accession>
<keyword evidence="3" id="KW-1185">Reference proteome</keyword>
<organism evidence="2 3">
    <name type="scientific">Spongiactinospora gelatinilytica</name>
    <dbReference type="NCBI Taxonomy" id="2666298"/>
    <lineage>
        <taxon>Bacteria</taxon>
        <taxon>Bacillati</taxon>
        <taxon>Actinomycetota</taxon>
        <taxon>Actinomycetes</taxon>
        <taxon>Streptosporangiales</taxon>
        <taxon>Streptosporangiaceae</taxon>
        <taxon>Spongiactinospora</taxon>
    </lineage>
</organism>
<dbReference type="InterPro" id="IPR029058">
    <property type="entry name" value="AB_hydrolase_fold"/>
</dbReference>
<sequence>MAITGIAAGVPYLALPASTPGAPVVVGWHLLDSPRTEAAFAAAVPLDGLDAWRIYLGLPLSGSRLPEGGFEELGRLAAEDAVLNVHRPVAYGAAEEFRAAWPELRGRLGFTATRIGVMGGSAGAAAAQLAALESAPALGLEVGAAVLISPVIRLRVTVTGLARQYGMTYEWSPESDEVARRLDFVARAGEFGDTPILAVVGELDDQEAFQGPAAELRAARGESAEVATIPGMGHALADEPGIEPAPQTAHAKEVDALATEWFRRHLGSSERA</sequence>
<dbReference type="GO" id="GO:0008236">
    <property type="term" value="F:serine-type peptidase activity"/>
    <property type="evidence" value="ECO:0007669"/>
    <property type="project" value="InterPro"/>
</dbReference>
<feature type="domain" description="Peptidase S9 prolyl oligopeptidase catalytic" evidence="1">
    <location>
        <begin position="95"/>
        <end position="267"/>
    </location>
</feature>
<dbReference type="AlphaFoldDB" id="A0A2W2GTY2"/>
<dbReference type="EMBL" id="POUA01000184">
    <property type="protein sequence ID" value="PZG40990.1"/>
    <property type="molecule type" value="Genomic_DNA"/>
</dbReference>
<evidence type="ECO:0000313" key="2">
    <source>
        <dbReference type="EMBL" id="PZG40990.1"/>
    </source>
</evidence>
<keyword evidence="2" id="KW-0378">Hydrolase</keyword>
<dbReference type="InterPro" id="IPR001375">
    <property type="entry name" value="Peptidase_S9_cat"/>
</dbReference>
<evidence type="ECO:0000259" key="1">
    <source>
        <dbReference type="Pfam" id="PF00326"/>
    </source>
</evidence>
<evidence type="ECO:0000313" key="3">
    <source>
        <dbReference type="Proteomes" id="UP000248544"/>
    </source>
</evidence>
<name>A0A2W2GTY2_9ACTN</name>
<protein>
    <submittedName>
        <fullName evidence="2">Alpha/beta hydrolase</fullName>
    </submittedName>
</protein>
<gene>
    <name evidence="2" type="ORF">C1I98_22130</name>
</gene>
<dbReference type="Pfam" id="PF00326">
    <property type="entry name" value="Peptidase_S9"/>
    <property type="match status" value="1"/>
</dbReference>
<dbReference type="SUPFAM" id="SSF53474">
    <property type="entry name" value="alpha/beta-Hydrolases"/>
    <property type="match status" value="1"/>
</dbReference>
<comment type="caution">
    <text evidence="2">The sequence shown here is derived from an EMBL/GenBank/DDBJ whole genome shotgun (WGS) entry which is preliminary data.</text>
</comment>